<evidence type="ECO:0000313" key="10">
    <source>
        <dbReference type="EMBL" id="SNR65374.1"/>
    </source>
</evidence>
<feature type="transmembrane region" description="Helical" evidence="8">
    <location>
        <begin position="105"/>
        <end position="122"/>
    </location>
</feature>
<proteinExistence type="predicted"/>
<keyword evidence="5 8" id="KW-1133">Transmembrane helix</keyword>
<organism evidence="10 11">
    <name type="scientific">Blastococcus mobilis</name>
    <dbReference type="NCBI Taxonomy" id="1938746"/>
    <lineage>
        <taxon>Bacteria</taxon>
        <taxon>Bacillati</taxon>
        <taxon>Actinomycetota</taxon>
        <taxon>Actinomycetes</taxon>
        <taxon>Geodermatophilales</taxon>
        <taxon>Geodermatophilaceae</taxon>
        <taxon>Blastococcus</taxon>
    </lineage>
</organism>
<evidence type="ECO:0000256" key="2">
    <source>
        <dbReference type="ARBA" id="ARBA00022448"/>
    </source>
</evidence>
<dbReference type="PANTHER" id="PTHR23517">
    <property type="entry name" value="RESISTANCE PROTEIN MDTM, PUTATIVE-RELATED-RELATED"/>
    <property type="match status" value="1"/>
</dbReference>
<keyword evidence="11" id="KW-1185">Reference proteome</keyword>
<dbReference type="EMBL" id="FZNO01000017">
    <property type="protein sequence ID" value="SNR65374.1"/>
    <property type="molecule type" value="Genomic_DNA"/>
</dbReference>
<dbReference type="Pfam" id="PF07690">
    <property type="entry name" value="MFS_1"/>
    <property type="match status" value="1"/>
</dbReference>
<reference evidence="10 11" key="1">
    <citation type="submission" date="2017-06" db="EMBL/GenBank/DDBJ databases">
        <authorList>
            <person name="Kim H.J."/>
            <person name="Triplett B.A."/>
        </authorList>
    </citation>
    <scope>NUCLEOTIDE SEQUENCE [LARGE SCALE GENOMIC DNA]</scope>
    <source>
        <strain evidence="10 11">DSM 44272</strain>
    </source>
</reference>
<dbReference type="InterPro" id="IPR011701">
    <property type="entry name" value="MFS"/>
</dbReference>
<dbReference type="SUPFAM" id="SSF103473">
    <property type="entry name" value="MFS general substrate transporter"/>
    <property type="match status" value="1"/>
</dbReference>
<feature type="region of interest" description="Disordered" evidence="7">
    <location>
        <begin position="390"/>
        <end position="413"/>
    </location>
</feature>
<accession>A0A238Y487</accession>
<keyword evidence="3" id="KW-1003">Cell membrane</keyword>
<dbReference type="InterPro" id="IPR005829">
    <property type="entry name" value="Sugar_transporter_CS"/>
</dbReference>
<feature type="transmembrane region" description="Helical" evidence="8">
    <location>
        <begin position="134"/>
        <end position="153"/>
    </location>
</feature>
<dbReference type="PROSITE" id="PS00216">
    <property type="entry name" value="SUGAR_TRANSPORT_1"/>
    <property type="match status" value="1"/>
</dbReference>
<dbReference type="GO" id="GO:0005886">
    <property type="term" value="C:plasma membrane"/>
    <property type="evidence" value="ECO:0007669"/>
    <property type="project" value="UniProtKB-SubCell"/>
</dbReference>
<dbReference type="AlphaFoldDB" id="A0A238Y487"/>
<gene>
    <name evidence="10" type="ORF">SAMN06272737_11761</name>
</gene>
<protein>
    <submittedName>
        <fullName evidence="10">Predicted arabinose efflux permease, MFS family</fullName>
    </submittedName>
</protein>
<dbReference type="InterPro" id="IPR020846">
    <property type="entry name" value="MFS_dom"/>
</dbReference>
<dbReference type="PROSITE" id="PS50850">
    <property type="entry name" value="MFS"/>
    <property type="match status" value="1"/>
</dbReference>
<evidence type="ECO:0000256" key="1">
    <source>
        <dbReference type="ARBA" id="ARBA00004651"/>
    </source>
</evidence>
<evidence type="ECO:0000259" key="9">
    <source>
        <dbReference type="PROSITE" id="PS50850"/>
    </source>
</evidence>
<keyword evidence="6 8" id="KW-0472">Membrane</keyword>
<evidence type="ECO:0000256" key="6">
    <source>
        <dbReference type="ARBA" id="ARBA00023136"/>
    </source>
</evidence>
<dbReference type="Proteomes" id="UP000198403">
    <property type="component" value="Unassembled WGS sequence"/>
</dbReference>
<feature type="transmembrane region" description="Helical" evidence="8">
    <location>
        <begin position="238"/>
        <end position="263"/>
    </location>
</feature>
<evidence type="ECO:0000256" key="7">
    <source>
        <dbReference type="SAM" id="MobiDB-lite"/>
    </source>
</evidence>
<evidence type="ECO:0000256" key="4">
    <source>
        <dbReference type="ARBA" id="ARBA00022692"/>
    </source>
</evidence>
<feature type="transmembrane region" description="Helical" evidence="8">
    <location>
        <begin position="73"/>
        <end position="93"/>
    </location>
</feature>
<dbReference type="Gene3D" id="1.20.1250.20">
    <property type="entry name" value="MFS general substrate transporter like domains"/>
    <property type="match status" value="2"/>
</dbReference>
<comment type="subcellular location">
    <subcellularLocation>
        <location evidence="1">Cell membrane</location>
        <topology evidence="1">Multi-pass membrane protein</topology>
    </subcellularLocation>
</comment>
<dbReference type="RefSeq" id="WP_176445588.1">
    <property type="nucleotide sequence ID" value="NZ_FZNO01000017.1"/>
</dbReference>
<sequence>MLGFALVTVATFLMVSGVALLAPGLPLLGESRGLTVAESSWILSAFALGRLLFSIPGGLLVDRLGFARAASVGCLLTLGGAVTAGLGPPLWGLLAAQAVQGAGSAVHNTAVLSSIIAALPDGRMARFLSLHQGVVLLGVSLSPVMGGVAVTAWGVSGPFWFYAGTTALSLVLSIVAIVVMPGLARPHARAAPVAGGRPLGRLMTNRSFVISLCVTFVLFWMVAGLRNTAVPVLAQGELGYTALLVGFLLGAAAVANGVCLFVAGPAADRFGRRPVLLAGTAVLCAGLVSLIVGTVPATWIGVTALGIGMGLAGAALPAILADVADPSIRGVAVGIHRTSSGLGLFVGPVTVGLLLQSMTTATTFAVGAGALALSVVAVLFVRETLVRPAPGTTSAAPTVPLNPLPRHQRQEVT</sequence>
<dbReference type="InterPro" id="IPR036259">
    <property type="entry name" value="MFS_trans_sf"/>
</dbReference>
<evidence type="ECO:0000256" key="5">
    <source>
        <dbReference type="ARBA" id="ARBA00022989"/>
    </source>
</evidence>
<evidence type="ECO:0000313" key="11">
    <source>
        <dbReference type="Proteomes" id="UP000198403"/>
    </source>
</evidence>
<keyword evidence="2" id="KW-0813">Transport</keyword>
<evidence type="ECO:0000256" key="8">
    <source>
        <dbReference type="SAM" id="Phobius"/>
    </source>
</evidence>
<feature type="transmembrane region" description="Helical" evidence="8">
    <location>
        <begin position="41"/>
        <end position="61"/>
    </location>
</feature>
<feature type="transmembrane region" description="Helical" evidence="8">
    <location>
        <begin position="275"/>
        <end position="293"/>
    </location>
</feature>
<dbReference type="PANTHER" id="PTHR23517:SF3">
    <property type="entry name" value="INTEGRAL MEMBRANE TRANSPORT PROTEIN"/>
    <property type="match status" value="1"/>
</dbReference>
<dbReference type="GO" id="GO:0022857">
    <property type="term" value="F:transmembrane transporter activity"/>
    <property type="evidence" value="ECO:0007669"/>
    <property type="project" value="InterPro"/>
</dbReference>
<dbReference type="CDD" id="cd17325">
    <property type="entry name" value="MFS_MdtG_SLC18_like"/>
    <property type="match status" value="1"/>
</dbReference>
<feature type="transmembrane region" description="Helical" evidence="8">
    <location>
        <begin position="364"/>
        <end position="381"/>
    </location>
</feature>
<feature type="transmembrane region" description="Helical" evidence="8">
    <location>
        <begin position="207"/>
        <end position="226"/>
    </location>
</feature>
<name>A0A238Y487_9ACTN</name>
<keyword evidence="4 8" id="KW-0812">Transmembrane</keyword>
<evidence type="ECO:0000256" key="3">
    <source>
        <dbReference type="ARBA" id="ARBA00022475"/>
    </source>
</evidence>
<feature type="transmembrane region" description="Helical" evidence="8">
    <location>
        <begin position="341"/>
        <end position="358"/>
    </location>
</feature>
<dbReference type="InterPro" id="IPR050171">
    <property type="entry name" value="MFS_Transporters"/>
</dbReference>
<feature type="domain" description="Major facilitator superfamily (MFS) profile" evidence="9">
    <location>
        <begin position="3"/>
        <end position="386"/>
    </location>
</feature>
<feature type="transmembrane region" description="Helical" evidence="8">
    <location>
        <begin position="159"/>
        <end position="179"/>
    </location>
</feature>
<feature type="transmembrane region" description="Helical" evidence="8">
    <location>
        <begin position="299"/>
        <end position="320"/>
    </location>
</feature>